<proteinExistence type="predicted"/>
<sequence>MFIHLCTAAHQTSSSRPSPTASCLDWMEVVLTLLFNALLLVFMVKLFFALFHTKLIVVLFYIGVLLFAMALSGRFPG</sequence>
<organism evidence="2 3">
    <name type="scientific">Setaria viridis</name>
    <name type="common">Green bristlegrass</name>
    <name type="synonym">Setaria italica subsp. viridis</name>
    <dbReference type="NCBI Taxonomy" id="4556"/>
    <lineage>
        <taxon>Eukaryota</taxon>
        <taxon>Viridiplantae</taxon>
        <taxon>Streptophyta</taxon>
        <taxon>Embryophyta</taxon>
        <taxon>Tracheophyta</taxon>
        <taxon>Spermatophyta</taxon>
        <taxon>Magnoliopsida</taxon>
        <taxon>Liliopsida</taxon>
        <taxon>Poales</taxon>
        <taxon>Poaceae</taxon>
        <taxon>PACMAD clade</taxon>
        <taxon>Panicoideae</taxon>
        <taxon>Panicodae</taxon>
        <taxon>Paniceae</taxon>
        <taxon>Cenchrinae</taxon>
        <taxon>Setaria</taxon>
    </lineage>
</organism>
<evidence type="ECO:0000313" key="3">
    <source>
        <dbReference type="Proteomes" id="UP000298652"/>
    </source>
</evidence>
<gene>
    <name evidence="2" type="ORF">SEVIR_3G426501v2</name>
</gene>
<protein>
    <submittedName>
        <fullName evidence="2">Uncharacterized protein</fullName>
    </submittedName>
</protein>
<feature type="transmembrane region" description="Helical" evidence="1">
    <location>
        <begin position="55"/>
        <end position="75"/>
    </location>
</feature>
<reference evidence="2" key="1">
    <citation type="submission" date="2019-03" db="EMBL/GenBank/DDBJ databases">
        <title>WGS assembly of Setaria viridis.</title>
        <authorList>
            <person name="Huang P."/>
            <person name="Jenkins J."/>
            <person name="Grimwood J."/>
            <person name="Barry K."/>
            <person name="Healey A."/>
            <person name="Mamidi S."/>
            <person name="Sreedasyam A."/>
            <person name="Shu S."/>
            <person name="Feldman M."/>
            <person name="Wu J."/>
            <person name="Yu Y."/>
            <person name="Chen C."/>
            <person name="Johnson J."/>
            <person name="Rokhsar D."/>
            <person name="Baxter I."/>
            <person name="Schmutz J."/>
            <person name="Brutnell T."/>
            <person name="Kellogg E."/>
        </authorList>
    </citation>
    <scope>NUCLEOTIDE SEQUENCE [LARGE SCALE GENOMIC DNA]</scope>
</reference>
<dbReference type="EMBL" id="CM016554">
    <property type="protein sequence ID" value="TKW29912.1"/>
    <property type="molecule type" value="Genomic_DNA"/>
</dbReference>
<evidence type="ECO:0000313" key="2">
    <source>
        <dbReference type="EMBL" id="TKW29912.1"/>
    </source>
</evidence>
<keyword evidence="1" id="KW-1133">Transmembrane helix</keyword>
<evidence type="ECO:0000256" key="1">
    <source>
        <dbReference type="SAM" id="Phobius"/>
    </source>
</evidence>
<dbReference type="AlphaFoldDB" id="A0A4U6VLK8"/>
<feature type="transmembrane region" description="Helical" evidence="1">
    <location>
        <begin position="26"/>
        <end position="48"/>
    </location>
</feature>
<dbReference type="Proteomes" id="UP000298652">
    <property type="component" value="Chromosome 3"/>
</dbReference>
<keyword evidence="1" id="KW-0812">Transmembrane</keyword>
<keyword evidence="3" id="KW-1185">Reference proteome</keyword>
<dbReference type="Gramene" id="TKW29912">
    <property type="protein sequence ID" value="TKW29912"/>
    <property type="gene ID" value="SEVIR_3G426501v2"/>
</dbReference>
<keyword evidence="1" id="KW-0472">Membrane</keyword>
<accession>A0A4U6VLK8</accession>
<name>A0A4U6VLK8_SETVI</name>